<keyword evidence="1" id="KW-1133">Transmembrane helix</keyword>
<keyword evidence="3" id="KW-1185">Reference proteome</keyword>
<dbReference type="STRING" id="870435.A0A0C3JRC4"/>
<gene>
    <name evidence="2" type="ORF">M404DRAFT_153579</name>
</gene>
<dbReference type="HOGENOM" id="CLU_132233_1_0_1"/>
<feature type="non-terminal residue" evidence="2">
    <location>
        <position position="1"/>
    </location>
</feature>
<reference evidence="3" key="2">
    <citation type="submission" date="2015-01" db="EMBL/GenBank/DDBJ databases">
        <title>Evolutionary Origins and Diversification of the Mycorrhizal Mutualists.</title>
        <authorList>
            <consortium name="DOE Joint Genome Institute"/>
            <consortium name="Mycorrhizal Genomics Consortium"/>
            <person name="Kohler A."/>
            <person name="Kuo A."/>
            <person name="Nagy L.G."/>
            <person name="Floudas D."/>
            <person name="Copeland A."/>
            <person name="Barry K.W."/>
            <person name="Cichocki N."/>
            <person name="Veneault-Fourrey C."/>
            <person name="LaButti K."/>
            <person name="Lindquist E.A."/>
            <person name="Lipzen A."/>
            <person name="Lundell T."/>
            <person name="Morin E."/>
            <person name="Murat C."/>
            <person name="Riley R."/>
            <person name="Ohm R."/>
            <person name="Sun H."/>
            <person name="Tunlid A."/>
            <person name="Henrissat B."/>
            <person name="Grigoriev I.V."/>
            <person name="Hibbett D.S."/>
            <person name="Martin F."/>
        </authorList>
    </citation>
    <scope>NUCLEOTIDE SEQUENCE [LARGE SCALE GENOMIC DNA]</scope>
    <source>
        <strain evidence="3">Marx 270</strain>
    </source>
</reference>
<evidence type="ECO:0000256" key="1">
    <source>
        <dbReference type="SAM" id="Phobius"/>
    </source>
</evidence>
<dbReference type="EMBL" id="KN831999">
    <property type="protein sequence ID" value="KIO00032.1"/>
    <property type="molecule type" value="Genomic_DNA"/>
</dbReference>
<evidence type="ECO:0000313" key="3">
    <source>
        <dbReference type="Proteomes" id="UP000054217"/>
    </source>
</evidence>
<organism evidence="2 3">
    <name type="scientific">Pisolithus tinctorius Marx 270</name>
    <dbReference type="NCBI Taxonomy" id="870435"/>
    <lineage>
        <taxon>Eukaryota</taxon>
        <taxon>Fungi</taxon>
        <taxon>Dikarya</taxon>
        <taxon>Basidiomycota</taxon>
        <taxon>Agaricomycotina</taxon>
        <taxon>Agaricomycetes</taxon>
        <taxon>Agaricomycetidae</taxon>
        <taxon>Boletales</taxon>
        <taxon>Sclerodermatineae</taxon>
        <taxon>Pisolithaceae</taxon>
        <taxon>Pisolithus</taxon>
    </lineage>
</organism>
<protein>
    <submittedName>
        <fullName evidence="2">Uncharacterized protein</fullName>
    </submittedName>
</protein>
<accession>A0A0C3JRC4</accession>
<feature type="transmembrane region" description="Helical" evidence="1">
    <location>
        <begin position="43"/>
        <end position="69"/>
    </location>
</feature>
<evidence type="ECO:0000313" key="2">
    <source>
        <dbReference type="EMBL" id="KIO00032.1"/>
    </source>
</evidence>
<proteinExistence type="predicted"/>
<keyword evidence="1" id="KW-0812">Transmembrane</keyword>
<sequence length="138" mass="15422">LKVNYESSVDWKVVTDHLLCNLSFYGQPWYDCALIQLMETETVFVHLISIFTCNVLGVGSISLAFVQLLTAKAGGTHRIDINLWLICIKAAPHNNPIFIPIQSILYGAVVAPNPSHPSEFFVIDHIDGDMFLCMKSQK</sequence>
<reference evidence="2 3" key="1">
    <citation type="submission" date="2014-04" db="EMBL/GenBank/DDBJ databases">
        <authorList>
            <consortium name="DOE Joint Genome Institute"/>
            <person name="Kuo A."/>
            <person name="Kohler A."/>
            <person name="Costa M.D."/>
            <person name="Nagy L.G."/>
            <person name="Floudas D."/>
            <person name="Copeland A."/>
            <person name="Barry K.W."/>
            <person name="Cichocki N."/>
            <person name="Veneault-Fourrey C."/>
            <person name="LaButti K."/>
            <person name="Lindquist E.A."/>
            <person name="Lipzen A."/>
            <person name="Lundell T."/>
            <person name="Morin E."/>
            <person name="Murat C."/>
            <person name="Sun H."/>
            <person name="Tunlid A."/>
            <person name="Henrissat B."/>
            <person name="Grigoriev I.V."/>
            <person name="Hibbett D.S."/>
            <person name="Martin F."/>
            <person name="Nordberg H.P."/>
            <person name="Cantor M.N."/>
            <person name="Hua S.X."/>
        </authorList>
    </citation>
    <scope>NUCLEOTIDE SEQUENCE [LARGE SCALE GENOMIC DNA]</scope>
    <source>
        <strain evidence="2 3">Marx 270</strain>
    </source>
</reference>
<dbReference type="Proteomes" id="UP000054217">
    <property type="component" value="Unassembled WGS sequence"/>
</dbReference>
<name>A0A0C3JRC4_PISTI</name>
<keyword evidence="1" id="KW-0472">Membrane</keyword>
<dbReference type="OrthoDB" id="3239511at2759"/>
<dbReference type="InParanoid" id="A0A0C3JRC4"/>
<dbReference type="AlphaFoldDB" id="A0A0C3JRC4"/>